<keyword evidence="2" id="KW-1185">Reference proteome</keyword>
<proteinExistence type="predicted"/>
<dbReference type="EMBL" id="JAUSRL010000014">
    <property type="protein sequence ID" value="MDP9962281.1"/>
    <property type="molecule type" value="Genomic_DNA"/>
</dbReference>
<name>A0ABT9SS55_9FLAO</name>
<evidence type="ECO:0000313" key="1">
    <source>
        <dbReference type="EMBL" id="MDP9962281.1"/>
    </source>
</evidence>
<gene>
    <name evidence="1" type="ORF">J2T04_004209</name>
</gene>
<reference evidence="1 2" key="1">
    <citation type="submission" date="2023-07" db="EMBL/GenBank/DDBJ databases">
        <title>Sorghum-associated microbial communities from plants grown in Nebraska, USA.</title>
        <authorList>
            <person name="Schachtman D."/>
        </authorList>
    </citation>
    <scope>NUCLEOTIDE SEQUENCE [LARGE SCALE GENOMIC DNA]</scope>
    <source>
        <strain evidence="1 2">CC351</strain>
    </source>
</reference>
<dbReference type="Proteomes" id="UP001235513">
    <property type="component" value="Unassembled WGS sequence"/>
</dbReference>
<evidence type="ECO:0000313" key="2">
    <source>
        <dbReference type="Proteomes" id="UP001235513"/>
    </source>
</evidence>
<dbReference type="RefSeq" id="WP_306846715.1">
    <property type="nucleotide sequence ID" value="NZ_JAUSRL010000014.1"/>
</dbReference>
<sequence>MKKILFITNSLQLFPMPTTFMASKLVFTEEMTRSFYDFINIMQSLLHLRKENKIVCSLQPRKSGRGLSA</sequence>
<organism evidence="1 2">
    <name type="scientific">Chryseobacterium lathyri</name>
    <dbReference type="NCBI Taxonomy" id="395933"/>
    <lineage>
        <taxon>Bacteria</taxon>
        <taxon>Pseudomonadati</taxon>
        <taxon>Bacteroidota</taxon>
        <taxon>Flavobacteriia</taxon>
        <taxon>Flavobacteriales</taxon>
        <taxon>Weeksellaceae</taxon>
        <taxon>Chryseobacterium group</taxon>
        <taxon>Chryseobacterium</taxon>
    </lineage>
</organism>
<accession>A0ABT9SS55</accession>
<protein>
    <submittedName>
        <fullName evidence="1">Uncharacterized protein</fullName>
    </submittedName>
</protein>
<comment type="caution">
    <text evidence="1">The sequence shown here is derived from an EMBL/GenBank/DDBJ whole genome shotgun (WGS) entry which is preliminary data.</text>
</comment>